<name>A0A1F8AZL9_9BACT</name>
<proteinExistence type="predicted"/>
<dbReference type="EMBL" id="MGGZ01000016">
    <property type="protein sequence ID" value="OGM57223.1"/>
    <property type="molecule type" value="Genomic_DNA"/>
</dbReference>
<reference evidence="2 3" key="1">
    <citation type="journal article" date="2016" name="Nat. Commun.">
        <title>Thousands of microbial genomes shed light on interconnected biogeochemical processes in an aquifer system.</title>
        <authorList>
            <person name="Anantharaman K."/>
            <person name="Brown C.T."/>
            <person name="Hug L.A."/>
            <person name="Sharon I."/>
            <person name="Castelle C.J."/>
            <person name="Probst A.J."/>
            <person name="Thomas B.C."/>
            <person name="Singh A."/>
            <person name="Wilkins M.J."/>
            <person name="Karaoz U."/>
            <person name="Brodie E.L."/>
            <person name="Williams K.H."/>
            <person name="Hubbard S.S."/>
            <person name="Banfield J.F."/>
        </authorList>
    </citation>
    <scope>NUCLEOTIDE SEQUENCE [LARGE SCALE GENOMIC DNA]</scope>
</reference>
<dbReference type="PANTHER" id="PTHR43179:SF7">
    <property type="entry name" value="RHAMNOSYLTRANSFERASE WBBL"/>
    <property type="match status" value="1"/>
</dbReference>
<dbReference type="AlphaFoldDB" id="A0A1F8AZL9"/>
<organism evidence="2 3">
    <name type="scientific">Candidatus Woesebacteria bacterium RIFCSPHIGHO2_12_FULL_46_16</name>
    <dbReference type="NCBI Taxonomy" id="1802513"/>
    <lineage>
        <taxon>Bacteria</taxon>
        <taxon>Candidatus Woeseibacteriota</taxon>
    </lineage>
</organism>
<gene>
    <name evidence="2" type="ORF">A3E46_00280</name>
</gene>
<dbReference type="InterPro" id="IPR029044">
    <property type="entry name" value="Nucleotide-diphossugar_trans"/>
</dbReference>
<dbReference type="STRING" id="1802513.A3E46_00280"/>
<dbReference type="SUPFAM" id="SSF53448">
    <property type="entry name" value="Nucleotide-diphospho-sugar transferases"/>
    <property type="match status" value="1"/>
</dbReference>
<protein>
    <recommendedName>
        <fullName evidence="1">Glycosyltransferase 2-like domain-containing protein</fullName>
    </recommendedName>
</protein>
<dbReference type="Gene3D" id="3.90.550.10">
    <property type="entry name" value="Spore Coat Polysaccharide Biosynthesis Protein SpsA, Chain A"/>
    <property type="match status" value="1"/>
</dbReference>
<dbReference type="Proteomes" id="UP000178313">
    <property type="component" value="Unassembled WGS sequence"/>
</dbReference>
<dbReference type="PANTHER" id="PTHR43179">
    <property type="entry name" value="RHAMNOSYLTRANSFERASE WBBL"/>
    <property type="match status" value="1"/>
</dbReference>
<comment type="caution">
    <text evidence="2">The sequence shown here is derived from an EMBL/GenBank/DDBJ whole genome shotgun (WGS) entry which is preliminary data.</text>
</comment>
<evidence type="ECO:0000259" key="1">
    <source>
        <dbReference type="Pfam" id="PF00535"/>
    </source>
</evidence>
<evidence type="ECO:0000313" key="3">
    <source>
        <dbReference type="Proteomes" id="UP000178313"/>
    </source>
</evidence>
<feature type="domain" description="Glycosyltransferase 2-like" evidence="1">
    <location>
        <begin position="7"/>
        <end position="139"/>
    </location>
</feature>
<sequence>MKRPNLSIIILNHNTVALTRNCLASIEKNRNEVPLEVIVSDNGSSDGSLEMIREEFPWVKVVENETNLGFAAGNNRARGLAKGEYILFLNTDTIVNKWTLAETVRYMDEHPEVGALSSRLVLADGKHLDKDARRGFPTPWVALTHFSGLDRLLPNSKLFAKYWYGGVPEDKVQEVDVIQGAYFLSPKKLLDKVGWFDEAYFLDGEDIDLCWKIHEAGKKIIYYPKASIIHLKGATKGKNKKTNVEVSLKNKIKFRMSSVNSMEIFYRKRMWKRYPILVNILVVLGIKCLKGLRLIKLLLS</sequence>
<dbReference type="CDD" id="cd04186">
    <property type="entry name" value="GT_2_like_c"/>
    <property type="match status" value="1"/>
</dbReference>
<dbReference type="InterPro" id="IPR001173">
    <property type="entry name" value="Glyco_trans_2-like"/>
</dbReference>
<accession>A0A1F8AZL9</accession>
<evidence type="ECO:0000313" key="2">
    <source>
        <dbReference type="EMBL" id="OGM57223.1"/>
    </source>
</evidence>
<dbReference type="Pfam" id="PF00535">
    <property type="entry name" value="Glycos_transf_2"/>
    <property type="match status" value="1"/>
</dbReference>